<dbReference type="Gene3D" id="2.60.120.330">
    <property type="entry name" value="B-lactam Antibiotic, Isopenicillin N Synthase, Chain"/>
    <property type="match status" value="1"/>
</dbReference>
<dbReference type="AlphaFoldDB" id="A0A1H0YT64"/>
<keyword evidence="4" id="KW-1133">Transmembrane helix</keyword>
<comment type="similarity">
    <text evidence="1">Belongs to the aspartyl/asparaginyl beta-hydroxylase family.</text>
</comment>
<evidence type="ECO:0000256" key="4">
    <source>
        <dbReference type="SAM" id="Phobius"/>
    </source>
</evidence>
<dbReference type="InterPro" id="IPR051821">
    <property type="entry name" value="Asp/Asn_beta-hydroxylase"/>
</dbReference>
<organism evidence="6 7">
    <name type="scientific">Pseudomonas moorei</name>
    <dbReference type="NCBI Taxonomy" id="395599"/>
    <lineage>
        <taxon>Bacteria</taxon>
        <taxon>Pseudomonadati</taxon>
        <taxon>Pseudomonadota</taxon>
        <taxon>Gammaproteobacteria</taxon>
        <taxon>Pseudomonadales</taxon>
        <taxon>Pseudomonadaceae</taxon>
        <taxon>Pseudomonas</taxon>
    </lineage>
</organism>
<evidence type="ECO:0000256" key="2">
    <source>
        <dbReference type="ARBA" id="ARBA00022964"/>
    </source>
</evidence>
<dbReference type="Proteomes" id="UP000199570">
    <property type="component" value="Unassembled WGS sequence"/>
</dbReference>
<protein>
    <submittedName>
        <fullName evidence="6">Beta-hydroxylase</fullName>
    </submittedName>
</protein>
<dbReference type="EMBL" id="FNKJ01000002">
    <property type="protein sequence ID" value="SDQ18365.1"/>
    <property type="molecule type" value="Genomic_DNA"/>
</dbReference>
<proteinExistence type="inferred from homology"/>
<evidence type="ECO:0000256" key="3">
    <source>
        <dbReference type="ARBA" id="ARBA00023002"/>
    </source>
</evidence>
<feature type="transmembrane region" description="Helical" evidence="4">
    <location>
        <begin position="23"/>
        <end position="48"/>
    </location>
</feature>
<feature type="domain" description="Aspartyl/asparaginy/proline hydroxylase" evidence="5">
    <location>
        <begin position="99"/>
        <end position="252"/>
    </location>
</feature>
<evidence type="ECO:0000313" key="6">
    <source>
        <dbReference type="EMBL" id="SDQ18365.1"/>
    </source>
</evidence>
<dbReference type="Pfam" id="PF05118">
    <property type="entry name" value="Asp_Arg_Hydrox"/>
    <property type="match status" value="1"/>
</dbReference>
<sequence length="336" mass="38254">MFIMPTAAPGEGRCAKVSISKELLMTFSFAAKASLLLLFLGSTLYVHLRGKARLPVLRQFVNHSALFAPYNALMYLFSGVPSKPYLDRSKFPELDVLKDNWEVIRDEAMHLFDEGYIRAAEKNNDAGFGSFFKKGWKRFYLKWYDKPLPSAELLCPKTVELVSRIPNVKGAMFALLPGGSHLNPHRDPFAGSLRYHLGLSTPNSDDCRIFVDGQVYAWRDGEDVMFDETYVHWVKNETEKTRVILFCDIERPLSNRLMTRINRSVSGLLGRATAPQNLDDERVGGINQAYAWSKNFSDKFSGAVKQWKRRNPKAYRVLRPVLAVVVLTLLGYWLFG</sequence>
<dbReference type="PANTHER" id="PTHR46332">
    <property type="entry name" value="ASPARTATE BETA-HYDROXYLASE DOMAIN-CONTAINING PROTEIN 2"/>
    <property type="match status" value="1"/>
</dbReference>
<gene>
    <name evidence="6" type="ORF">SAMN04490195_0827</name>
</gene>
<dbReference type="PANTHER" id="PTHR46332:SF5">
    <property type="entry name" value="ASPARTATE BETA-HYDROXYLASE DOMAIN CONTAINING 2"/>
    <property type="match status" value="1"/>
</dbReference>
<keyword evidence="3" id="KW-0560">Oxidoreductase</keyword>
<dbReference type="GO" id="GO:0051213">
    <property type="term" value="F:dioxygenase activity"/>
    <property type="evidence" value="ECO:0007669"/>
    <property type="project" value="UniProtKB-KW"/>
</dbReference>
<accession>A0A1H0YT64</accession>
<feature type="transmembrane region" description="Helical" evidence="4">
    <location>
        <begin position="317"/>
        <end position="335"/>
    </location>
</feature>
<keyword evidence="4" id="KW-0812">Transmembrane</keyword>
<name>A0A1H0YT64_9PSED</name>
<dbReference type="SUPFAM" id="SSF51197">
    <property type="entry name" value="Clavaminate synthase-like"/>
    <property type="match status" value="1"/>
</dbReference>
<evidence type="ECO:0000259" key="5">
    <source>
        <dbReference type="Pfam" id="PF05118"/>
    </source>
</evidence>
<keyword evidence="4" id="KW-0472">Membrane</keyword>
<keyword evidence="7" id="KW-1185">Reference proteome</keyword>
<evidence type="ECO:0000256" key="1">
    <source>
        <dbReference type="ARBA" id="ARBA00007730"/>
    </source>
</evidence>
<dbReference type="InterPro" id="IPR007803">
    <property type="entry name" value="Asp/Arg/Pro-Hydrxlase"/>
</dbReference>
<reference evidence="7" key="1">
    <citation type="submission" date="2016-10" db="EMBL/GenBank/DDBJ databases">
        <authorList>
            <person name="Varghese N."/>
            <person name="Submissions S."/>
        </authorList>
    </citation>
    <scope>NUCLEOTIDE SEQUENCE [LARGE SCALE GENOMIC DNA]</scope>
    <source>
        <strain evidence="7">BS3775</strain>
    </source>
</reference>
<keyword evidence="2" id="KW-0223">Dioxygenase</keyword>
<evidence type="ECO:0000313" key="7">
    <source>
        <dbReference type="Proteomes" id="UP000199570"/>
    </source>
</evidence>
<dbReference type="InterPro" id="IPR027443">
    <property type="entry name" value="IPNS-like_sf"/>
</dbReference>